<dbReference type="PANTHER" id="PTHR13398">
    <property type="entry name" value="GDP-FUCOSE PROTEIN O-FUCOSYLTRANSFERASE 2"/>
    <property type="match status" value="1"/>
</dbReference>
<evidence type="ECO:0000256" key="3">
    <source>
        <dbReference type="ARBA" id="ARBA00007737"/>
    </source>
</evidence>
<evidence type="ECO:0000256" key="5">
    <source>
        <dbReference type="ARBA" id="ARBA00022824"/>
    </source>
</evidence>
<evidence type="ECO:0000256" key="2">
    <source>
        <dbReference type="ARBA" id="ARBA00004922"/>
    </source>
</evidence>
<keyword evidence="13" id="KW-1185">Reference proteome</keyword>
<dbReference type="OMA" id="ADVEQEW"/>
<dbReference type="Proteomes" id="UP000054558">
    <property type="component" value="Unassembled WGS sequence"/>
</dbReference>
<dbReference type="PANTHER" id="PTHR13398:SF0">
    <property type="entry name" value="GDP-FUCOSE PROTEIN O-FUCOSYLTRANSFERASE 2"/>
    <property type="match status" value="1"/>
</dbReference>
<comment type="similarity">
    <text evidence="3">Belongs to the glycosyltransferase GT106 family.</text>
</comment>
<proteinExistence type="inferred from homology"/>
<evidence type="ECO:0000256" key="1">
    <source>
        <dbReference type="ARBA" id="ARBA00004240"/>
    </source>
</evidence>
<feature type="region of interest" description="Disordered" evidence="11">
    <location>
        <begin position="1"/>
        <end position="21"/>
    </location>
</feature>
<protein>
    <recommendedName>
        <fullName evidence="9">GDP-fucose protein O-fucosyltransferase 2</fullName>
    </recommendedName>
    <alternativeName>
        <fullName evidence="10">O-fucosyltransferase family protein</fullName>
    </alternativeName>
</protein>
<comment type="similarity">
    <text evidence="8">Belongs to the glycosyltransferase 68 family.</text>
</comment>
<evidence type="ECO:0000256" key="7">
    <source>
        <dbReference type="ARBA" id="ARBA00023277"/>
    </source>
</evidence>
<keyword evidence="6" id="KW-0294">Fucose metabolism</keyword>
<keyword evidence="12" id="KW-0328">Glycosyltransferase</keyword>
<evidence type="ECO:0000256" key="9">
    <source>
        <dbReference type="ARBA" id="ARBA00026232"/>
    </source>
</evidence>
<dbReference type="CDD" id="cd11296">
    <property type="entry name" value="O-FucT_like"/>
    <property type="match status" value="1"/>
</dbReference>
<dbReference type="InterPro" id="IPR045130">
    <property type="entry name" value="OFUT2-like"/>
</dbReference>
<evidence type="ECO:0000256" key="4">
    <source>
        <dbReference type="ARBA" id="ARBA00022679"/>
    </source>
</evidence>
<dbReference type="AlphaFoldDB" id="A0A1Y1I7Z7"/>
<evidence type="ECO:0000256" key="6">
    <source>
        <dbReference type="ARBA" id="ARBA00023253"/>
    </source>
</evidence>
<dbReference type="GO" id="GO:0046922">
    <property type="term" value="F:peptide-O-fucosyltransferase activity"/>
    <property type="evidence" value="ECO:0000318"/>
    <property type="project" value="GO_Central"/>
</dbReference>
<evidence type="ECO:0000313" key="13">
    <source>
        <dbReference type="Proteomes" id="UP000054558"/>
    </source>
</evidence>
<comment type="pathway">
    <text evidence="2">Protein modification; protein glycosylation.</text>
</comment>
<dbReference type="OrthoDB" id="422368at2759"/>
<dbReference type="Gene3D" id="3.40.50.11350">
    <property type="match status" value="1"/>
</dbReference>
<sequence>ERAEDSFPSRAPTSGGGVQELKDALNETVVSLRQEMRDLKRAASPAGAPLSQAGTASLISWEEGAPCQQRKLGMLEGNVPWEAAENKYLIAGCHIGGFSNRMVCLQKSMNLAVALKRTLVIAPWTQLEESSGGDNVQVDLDPADVLDLRLANYCTGEAQSLSWADFQQVNQGLTVQGLCVYHIDEKQRCVGGMQLGKDMLHAEFGAIDVLGSDVTDVQTALNFSADVLWVSEATHLSTLWQYNPSVKCNLVNEVLQPSGTIRLAAKKYILSALGSEYAAVHLRRGDFLDYVKLTGDQSKFTRINTSPDERYVTIPIPQVAECLIAGLRGSGIRTLFMATNAPSSEMEQLTSLLAMAGIQTVRLPGMDDWGQYRWAKSLPTTNQVQALLEKFICASSTVFISSHGSIFSENIANMRWAWQMQGCHDHELCTNRSPLIARK</sequence>
<comment type="subcellular location">
    <subcellularLocation>
        <location evidence="1">Endoplasmic reticulum</location>
    </subcellularLocation>
</comment>
<dbReference type="EMBL" id="DF237278">
    <property type="protein sequence ID" value="GAQ87070.1"/>
    <property type="molecule type" value="Genomic_DNA"/>
</dbReference>
<evidence type="ECO:0000256" key="10">
    <source>
        <dbReference type="ARBA" id="ARBA00030350"/>
    </source>
</evidence>
<reference evidence="12 13" key="1">
    <citation type="journal article" date="2014" name="Nat. Commun.">
        <title>Klebsormidium flaccidum genome reveals primary factors for plant terrestrial adaptation.</title>
        <authorList>
            <person name="Hori K."/>
            <person name="Maruyama F."/>
            <person name="Fujisawa T."/>
            <person name="Togashi T."/>
            <person name="Yamamoto N."/>
            <person name="Seo M."/>
            <person name="Sato S."/>
            <person name="Yamada T."/>
            <person name="Mori H."/>
            <person name="Tajima N."/>
            <person name="Moriyama T."/>
            <person name="Ikeuchi M."/>
            <person name="Watanabe M."/>
            <person name="Wada H."/>
            <person name="Kobayashi K."/>
            <person name="Saito M."/>
            <person name="Masuda T."/>
            <person name="Sasaki-Sekimoto Y."/>
            <person name="Mashiguchi K."/>
            <person name="Awai K."/>
            <person name="Shimojima M."/>
            <person name="Masuda S."/>
            <person name="Iwai M."/>
            <person name="Nobusawa T."/>
            <person name="Narise T."/>
            <person name="Kondo S."/>
            <person name="Saito H."/>
            <person name="Sato R."/>
            <person name="Murakawa M."/>
            <person name="Ihara Y."/>
            <person name="Oshima-Yamada Y."/>
            <person name="Ohtaka K."/>
            <person name="Satoh M."/>
            <person name="Sonobe K."/>
            <person name="Ishii M."/>
            <person name="Ohtani R."/>
            <person name="Kanamori-Sato M."/>
            <person name="Honoki R."/>
            <person name="Miyazaki D."/>
            <person name="Mochizuki H."/>
            <person name="Umetsu J."/>
            <person name="Higashi K."/>
            <person name="Shibata D."/>
            <person name="Kamiya Y."/>
            <person name="Sato N."/>
            <person name="Nakamura Y."/>
            <person name="Tabata S."/>
            <person name="Ida S."/>
            <person name="Kurokawa K."/>
            <person name="Ohta H."/>
        </authorList>
    </citation>
    <scope>NUCLEOTIDE SEQUENCE [LARGE SCALE GENOMIC DNA]</scope>
    <source>
        <strain evidence="12 13">NIES-2285</strain>
    </source>
</reference>
<dbReference type="InterPro" id="IPR019378">
    <property type="entry name" value="GDP-Fuc_O-FucTrfase"/>
</dbReference>
<dbReference type="GO" id="GO:0005783">
    <property type="term" value="C:endoplasmic reticulum"/>
    <property type="evidence" value="ECO:0007669"/>
    <property type="project" value="UniProtKB-SubCell"/>
</dbReference>
<organism evidence="12 13">
    <name type="scientific">Klebsormidium nitens</name>
    <name type="common">Green alga</name>
    <name type="synonym">Ulothrix nitens</name>
    <dbReference type="NCBI Taxonomy" id="105231"/>
    <lineage>
        <taxon>Eukaryota</taxon>
        <taxon>Viridiplantae</taxon>
        <taxon>Streptophyta</taxon>
        <taxon>Klebsormidiophyceae</taxon>
        <taxon>Klebsormidiales</taxon>
        <taxon>Klebsormidiaceae</taxon>
        <taxon>Klebsormidium</taxon>
    </lineage>
</organism>
<name>A0A1Y1I7Z7_KLENI</name>
<keyword evidence="4 12" id="KW-0808">Transferase</keyword>
<keyword evidence="5" id="KW-0256">Endoplasmic reticulum</keyword>
<evidence type="ECO:0000256" key="8">
    <source>
        <dbReference type="ARBA" id="ARBA00025803"/>
    </source>
</evidence>
<dbReference type="Pfam" id="PF10250">
    <property type="entry name" value="O-FucT"/>
    <property type="match status" value="1"/>
</dbReference>
<accession>A0A1Y1I7Z7</accession>
<feature type="non-terminal residue" evidence="12">
    <location>
        <position position="1"/>
    </location>
</feature>
<evidence type="ECO:0000256" key="11">
    <source>
        <dbReference type="SAM" id="MobiDB-lite"/>
    </source>
</evidence>
<evidence type="ECO:0000313" key="12">
    <source>
        <dbReference type="EMBL" id="GAQ87070.1"/>
    </source>
</evidence>
<gene>
    <name evidence="12" type="ORF">KFL_003290070</name>
</gene>
<dbReference type="GO" id="GO:0006004">
    <property type="term" value="P:fucose metabolic process"/>
    <property type="evidence" value="ECO:0007669"/>
    <property type="project" value="UniProtKB-KW"/>
</dbReference>
<dbReference type="Gene3D" id="3.40.50.11340">
    <property type="match status" value="1"/>
</dbReference>
<keyword evidence="7" id="KW-0119">Carbohydrate metabolism</keyword>